<dbReference type="SUPFAM" id="SSF47413">
    <property type="entry name" value="lambda repressor-like DNA-binding domains"/>
    <property type="match status" value="1"/>
</dbReference>
<dbReference type="EMBL" id="BK015267">
    <property type="protein sequence ID" value="DAD98772.1"/>
    <property type="molecule type" value="Genomic_DNA"/>
</dbReference>
<dbReference type="SMART" id="SM00530">
    <property type="entry name" value="HTH_XRE"/>
    <property type="match status" value="1"/>
</dbReference>
<evidence type="ECO:0000259" key="2">
    <source>
        <dbReference type="PROSITE" id="PS50943"/>
    </source>
</evidence>
<reference evidence="3" key="1">
    <citation type="journal article" date="2021" name="Proc. Natl. Acad. Sci. U.S.A.">
        <title>A Catalog of Tens of Thousands of Viruses from Human Metagenomes Reveals Hidden Associations with Chronic Diseases.</title>
        <authorList>
            <person name="Tisza M.J."/>
            <person name="Buck C.B."/>
        </authorList>
    </citation>
    <scope>NUCLEOTIDE SEQUENCE</scope>
    <source>
        <strain evidence="3">CtINK4</strain>
    </source>
</reference>
<dbReference type="Gene3D" id="1.10.260.40">
    <property type="entry name" value="lambda repressor-like DNA-binding domains"/>
    <property type="match status" value="1"/>
</dbReference>
<dbReference type="PANTHER" id="PTHR46558:SF11">
    <property type="entry name" value="HTH-TYPE TRANSCRIPTIONAL REGULATOR XRE"/>
    <property type="match status" value="1"/>
</dbReference>
<protein>
    <submittedName>
        <fullName evidence="3">Helix-turn-helix domain protein</fullName>
    </submittedName>
</protein>
<proteinExistence type="predicted"/>
<dbReference type="GO" id="GO:0003677">
    <property type="term" value="F:DNA binding"/>
    <property type="evidence" value="ECO:0007669"/>
    <property type="project" value="UniProtKB-KW"/>
</dbReference>
<evidence type="ECO:0000313" key="3">
    <source>
        <dbReference type="EMBL" id="DAD98772.1"/>
    </source>
</evidence>
<dbReference type="InterPro" id="IPR001387">
    <property type="entry name" value="Cro/C1-type_HTH"/>
</dbReference>
<organism evidence="3">
    <name type="scientific">Siphoviridae sp. ctINK4</name>
    <dbReference type="NCBI Taxonomy" id="2825428"/>
    <lineage>
        <taxon>Viruses</taxon>
        <taxon>Duplodnaviria</taxon>
        <taxon>Heunggongvirae</taxon>
        <taxon>Uroviricota</taxon>
        <taxon>Caudoviricetes</taxon>
    </lineage>
</organism>
<dbReference type="PANTHER" id="PTHR46558">
    <property type="entry name" value="TRACRIPTIONAL REGULATORY PROTEIN-RELATED-RELATED"/>
    <property type="match status" value="1"/>
</dbReference>
<dbReference type="PROSITE" id="PS50943">
    <property type="entry name" value="HTH_CROC1"/>
    <property type="match status" value="1"/>
</dbReference>
<keyword evidence="1" id="KW-0238">DNA-binding</keyword>
<dbReference type="Pfam" id="PF01381">
    <property type="entry name" value="HTH_3"/>
    <property type="match status" value="1"/>
</dbReference>
<accession>A0A8S5NWL2</accession>
<feature type="domain" description="HTH cro/C1-type" evidence="2">
    <location>
        <begin position="7"/>
        <end position="61"/>
    </location>
</feature>
<evidence type="ECO:0000256" key="1">
    <source>
        <dbReference type="ARBA" id="ARBA00023125"/>
    </source>
</evidence>
<name>A0A8S5NWL2_9CAUD</name>
<dbReference type="InterPro" id="IPR010982">
    <property type="entry name" value="Lambda_DNA-bd_dom_sf"/>
</dbReference>
<sequence>MSIGNNIKNLRKKAGLTQEEFSSLIGISRSYLGDLENDRRNPSIETIKKISKLLNVSIIYLLTESPTFTDIEFSQGQNDLEIFENSKLNTALEKIYSLDLEKTPRETFIAIGNTIDLLDYIESRSDLLGSKTFKTILEVLEWASLSAYDIGKIENSNVESISDFEDYFKSAMYELNMVDEYISKTSTNLVNLKDEMWEFREKFLTEE</sequence>
<dbReference type="CDD" id="cd00093">
    <property type="entry name" value="HTH_XRE"/>
    <property type="match status" value="1"/>
</dbReference>